<evidence type="ECO:0000313" key="2">
    <source>
        <dbReference type="Proteomes" id="UP000179284"/>
    </source>
</evidence>
<protein>
    <submittedName>
        <fullName evidence="1">Uncharacterized protein</fullName>
    </submittedName>
</protein>
<dbReference type="OrthoDB" id="2004301at2"/>
<proteinExistence type="predicted"/>
<dbReference type="EMBL" id="CP017830">
    <property type="protein sequence ID" value="AOZ94961.1"/>
    <property type="molecule type" value="Genomic_DNA"/>
</dbReference>
<sequence length="59" mass="6889">MRSETEIRKKLQDEIDIYLTCPKFSVEEHAHNITMLAWVVDVSDKELSDMIRDAESSFS</sequence>
<evidence type="ECO:0000313" key="1">
    <source>
        <dbReference type="EMBL" id="AOZ94961.1"/>
    </source>
</evidence>
<accession>A0A1D9NXQ5</accession>
<dbReference type="KEGG" id="bhu:bhn_III013"/>
<reference evidence="2" key="1">
    <citation type="submission" date="2016-10" db="EMBL/GenBank/DDBJ databases">
        <title>The complete genome sequence of the rumen bacterium Butyrivibrio hungatei MB2003.</title>
        <authorList>
            <person name="Palevich N."/>
            <person name="Kelly W.J."/>
            <person name="Leahy S.C."/>
            <person name="Altermann E."/>
            <person name="Rakonjac J."/>
            <person name="Attwood G.T."/>
        </authorList>
    </citation>
    <scope>NUCLEOTIDE SEQUENCE [LARGE SCALE GENOMIC DNA]</scope>
    <source>
        <strain evidence="2">MB2003</strain>
    </source>
</reference>
<name>A0A1D9NXQ5_9FIRM</name>
<gene>
    <name evidence="1" type="ORF">bhn_III013</name>
</gene>
<dbReference type="Proteomes" id="UP000179284">
    <property type="component" value="Chromosome II"/>
</dbReference>
<dbReference type="RefSeq" id="WP_071174793.1">
    <property type="nucleotide sequence ID" value="NZ_CP017830.1"/>
</dbReference>
<organism evidence="1 2">
    <name type="scientific">Butyrivibrio hungatei</name>
    <dbReference type="NCBI Taxonomy" id="185008"/>
    <lineage>
        <taxon>Bacteria</taxon>
        <taxon>Bacillati</taxon>
        <taxon>Bacillota</taxon>
        <taxon>Clostridia</taxon>
        <taxon>Lachnospirales</taxon>
        <taxon>Lachnospiraceae</taxon>
        <taxon>Butyrivibrio</taxon>
    </lineage>
</organism>
<keyword evidence="2" id="KW-1185">Reference proteome</keyword>
<dbReference type="AlphaFoldDB" id="A0A1D9NXQ5"/>